<evidence type="ECO:0000313" key="7">
    <source>
        <dbReference type="Proteomes" id="UP001141327"/>
    </source>
</evidence>
<feature type="region of interest" description="Disordered" evidence="4">
    <location>
        <begin position="70"/>
        <end position="97"/>
    </location>
</feature>
<evidence type="ECO:0000256" key="5">
    <source>
        <dbReference type="SAM" id="Phobius"/>
    </source>
</evidence>
<name>A0ABQ8URN8_9EUKA</name>
<accession>A0ABQ8URN8</accession>
<feature type="region of interest" description="Disordered" evidence="4">
    <location>
        <begin position="634"/>
        <end position="669"/>
    </location>
</feature>
<feature type="compositionally biased region" description="Gly residues" evidence="4">
    <location>
        <begin position="75"/>
        <end position="84"/>
    </location>
</feature>
<dbReference type="Gene3D" id="1.20.120.50">
    <property type="entry name" value="Hemerythrin-like"/>
    <property type="match status" value="1"/>
</dbReference>
<keyword evidence="2" id="KW-0479">Metal-binding</keyword>
<dbReference type="Proteomes" id="UP001141327">
    <property type="component" value="Unassembled WGS sequence"/>
</dbReference>
<proteinExistence type="inferred from homology"/>
<keyword evidence="7" id="KW-1185">Reference proteome</keyword>
<reference evidence="6" key="1">
    <citation type="journal article" date="2022" name="bioRxiv">
        <title>Genomics of Preaxostyla Flagellates Illuminates Evolutionary Transitions and the Path Towards Mitochondrial Loss.</title>
        <authorList>
            <person name="Novak L.V.F."/>
            <person name="Treitli S.C."/>
            <person name="Pyrih J."/>
            <person name="Halakuc P."/>
            <person name="Pipaliya S.V."/>
            <person name="Vacek V."/>
            <person name="Brzon O."/>
            <person name="Soukal P."/>
            <person name="Eme L."/>
            <person name="Dacks J.B."/>
            <person name="Karnkowska A."/>
            <person name="Elias M."/>
            <person name="Hampl V."/>
        </authorList>
    </citation>
    <scope>NUCLEOTIDE SEQUENCE</scope>
    <source>
        <strain evidence="6">RCP-MX</strain>
    </source>
</reference>
<dbReference type="InterPro" id="IPR012827">
    <property type="entry name" value="Hemerythrin_metal-bd"/>
</dbReference>
<dbReference type="InterPro" id="IPR035938">
    <property type="entry name" value="Hemerythrin-like_sf"/>
</dbReference>
<evidence type="ECO:0000313" key="6">
    <source>
        <dbReference type="EMBL" id="KAJ4460024.1"/>
    </source>
</evidence>
<feature type="compositionally biased region" description="Acidic residues" evidence="4">
    <location>
        <begin position="637"/>
        <end position="652"/>
    </location>
</feature>
<comment type="similarity">
    <text evidence="1">Belongs to the hemerythrin family.</text>
</comment>
<organism evidence="6 7">
    <name type="scientific">Paratrimastix pyriformis</name>
    <dbReference type="NCBI Taxonomy" id="342808"/>
    <lineage>
        <taxon>Eukaryota</taxon>
        <taxon>Metamonada</taxon>
        <taxon>Preaxostyla</taxon>
        <taxon>Paratrimastigidae</taxon>
        <taxon>Paratrimastix</taxon>
    </lineage>
</organism>
<feature type="transmembrane region" description="Helical" evidence="5">
    <location>
        <begin position="876"/>
        <end position="897"/>
    </location>
</feature>
<evidence type="ECO:0000256" key="4">
    <source>
        <dbReference type="SAM" id="MobiDB-lite"/>
    </source>
</evidence>
<feature type="transmembrane region" description="Helical" evidence="5">
    <location>
        <begin position="335"/>
        <end position="353"/>
    </location>
</feature>
<dbReference type="CDD" id="cd12107">
    <property type="entry name" value="Hemerythrin"/>
    <property type="match status" value="1"/>
</dbReference>
<feature type="compositionally biased region" description="Basic and acidic residues" evidence="4">
    <location>
        <begin position="653"/>
        <end position="669"/>
    </location>
</feature>
<keyword evidence="5" id="KW-0812">Transmembrane</keyword>
<comment type="caution">
    <text evidence="6">The sequence shown here is derived from an EMBL/GenBank/DDBJ whole genome shotgun (WGS) entry which is preliminary data.</text>
</comment>
<feature type="transmembrane region" description="Helical" evidence="5">
    <location>
        <begin position="169"/>
        <end position="194"/>
    </location>
</feature>
<evidence type="ECO:0000256" key="1">
    <source>
        <dbReference type="ARBA" id="ARBA00010587"/>
    </source>
</evidence>
<keyword evidence="5" id="KW-0472">Membrane</keyword>
<evidence type="ECO:0000256" key="2">
    <source>
        <dbReference type="ARBA" id="ARBA00022723"/>
    </source>
</evidence>
<protein>
    <submittedName>
        <fullName evidence="6">Uncharacterized protein</fullName>
    </submittedName>
</protein>
<dbReference type="EMBL" id="JAPMOS010000015">
    <property type="protein sequence ID" value="KAJ4460024.1"/>
    <property type="molecule type" value="Genomic_DNA"/>
</dbReference>
<keyword evidence="3" id="KW-0408">Iron</keyword>
<feature type="region of interest" description="Disordered" evidence="4">
    <location>
        <begin position="430"/>
        <end position="458"/>
    </location>
</feature>
<keyword evidence="5" id="KW-1133">Transmembrane helix</keyword>
<feature type="transmembrane region" description="Helical" evidence="5">
    <location>
        <begin position="373"/>
        <end position="394"/>
    </location>
</feature>
<sequence>MRPRYDMRGLPPLLDSAVAHANTALEAYSSLLQSFPTSVPLMRAYGSLLQDLYGDTELSDSLFNQADQLEEEKGGGGGGPGDGETGSVHSGAGMPGAPVRVSSVKHDSIVHAGSLVAPSLGVHSLINSVVSFLVRRHKTSRAAAESSMEAAQDSEGGDARCLPVPVVAWSLFVMHAAVLGLVIMCLLVQYWAVVGTDAMGSVVRGNNNCSALVAALSYESRKLLELSMSPLGVVTGPTTPAAQASAAAVTAKMFELGTRLADTVYATGAQQGLVSQWTTWKNDVVYPVPSNGTLVTMTFDAISLWSYTLEYAGKARQIGLVGATQITEDNLLSDLLYLMLNGPMVLAPALVNISTYSAESMDTASFTLVMAPLWTGLVALLFCAWASVLTMLALRCISKERKAVLAYFFNLPRDTVHKEFLRLQHHREADDGDTASVASGRTPPLSHSTEPPQPARMQPVPVSVTVGGAGRSPSMATRAPASSGPTPLCHMPSSCPVLATVNTMDTEVPLLPGESLVDESTLIPAMAVDHSIDSQLAALLMQDTAPVTSSPLGVGLVDRRLQPAGPAFSSTGSLLTMQSVSRQPTVRFDVQKSLMATSPLDQLVAAGCGNLQQSTIVNLEETQADLNTTAANTTTAADDDEAEVENEAADSEEVSKRRAEEEKTAAREKEKERRLAFMNVITWRARVAQVGIVNNFAYQLIHNRTIQYAPVTIRDPAIDARIRHLMGADLRYPHTKTDREMLRPQTLKALGDLATLSSVINYGGVFGALVIPQSLWQSDERNRLRYSITECWLYDQARCTPGRIVGWPGNGTLNTLVNGYMQAISRLGVLDDETLGPDNVNFQFVDTAFEYDLVDGFDRLCMSFHNSFKDAINSELQMSAASFSLCFLSIFVSYVFLFRFNLIKGELTKTALMRALLPNSTFDGGLGTGVAGVRELDELRETTVQMLNNSRDAISELKPLPEVMEAHEGAVDAMRHLFETEERFMKLYNVPHRKAHLAEHAALLRAYGAPLAAMKADRPEAMEELTAVLRARPMLAHTTKRDTALGRFLVRRGVV</sequence>
<evidence type="ECO:0000256" key="3">
    <source>
        <dbReference type="ARBA" id="ARBA00023004"/>
    </source>
</evidence>
<dbReference type="SUPFAM" id="SSF47188">
    <property type="entry name" value="Hemerythrin-like"/>
    <property type="match status" value="1"/>
</dbReference>
<gene>
    <name evidence="6" type="ORF">PAPYR_3739</name>
</gene>